<dbReference type="InterPro" id="IPR051546">
    <property type="entry name" value="Aspartate_Ammonia-Lyase"/>
</dbReference>
<dbReference type="GO" id="GO:0006099">
    <property type="term" value="P:tricarboxylic acid cycle"/>
    <property type="evidence" value="ECO:0007669"/>
    <property type="project" value="InterPro"/>
</dbReference>
<comment type="caution">
    <text evidence="4">The sequence shown here is derived from an EMBL/GenBank/DDBJ whole genome shotgun (WGS) entry which is preliminary data.</text>
</comment>
<proteinExistence type="predicted"/>
<accession>A0A0A0HPD9</accession>
<dbReference type="STRING" id="215743.ROSMUCSMR3_03272"/>
<dbReference type="SUPFAM" id="SSF48557">
    <property type="entry name" value="L-aspartase-like"/>
    <property type="match status" value="1"/>
</dbReference>
<dbReference type="Proteomes" id="UP000030021">
    <property type="component" value="Unassembled WGS sequence"/>
</dbReference>
<dbReference type="Pfam" id="PF00206">
    <property type="entry name" value="Lyase_1"/>
    <property type="match status" value="1"/>
</dbReference>
<dbReference type="EMBL" id="AONH01000002">
    <property type="protein sequence ID" value="KGM89155.1"/>
    <property type="molecule type" value="Genomic_DNA"/>
</dbReference>
<organism evidence="4 5">
    <name type="scientific">Roseovarius mucosus DSM 17069</name>
    <dbReference type="NCBI Taxonomy" id="1288298"/>
    <lineage>
        <taxon>Bacteria</taxon>
        <taxon>Pseudomonadati</taxon>
        <taxon>Pseudomonadota</taxon>
        <taxon>Alphaproteobacteria</taxon>
        <taxon>Rhodobacterales</taxon>
        <taxon>Roseobacteraceae</taxon>
        <taxon>Roseovarius</taxon>
    </lineage>
</organism>
<dbReference type="InterPro" id="IPR008948">
    <property type="entry name" value="L-Aspartase-like"/>
</dbReference>
<dbReference type="OrthoDB" id="9802809at2"/>
<dbReference type="Gene3D" id="1.10.40.30">
    <property type="entry name" value="Fumarase/aspartase (C-terminal domain)"/>
    <property type="match status" value="1"/>
</dbReference>
<dbReference type="Pfam" id="PF10415">
    <property type="entry name" value="FumaraseC_C"/>
    <property type="match status" value="1"/>
</dbReference>
<dbReference type="Gene3D" id="1.10.275.10">
    <property type="entry name" value="Fumarase/aspartase (N-terminal domain)"/>
    <property type="match status" value="1"/>
</dbReference>
<dbReference type="PROSITE" id="PS00163">
    <property type="entry name" value="FUMARATE_LYASES"/>
    <property type="match status" value="1"/>
</dbReference>
<dbReference type="GO" id="GO:0008797">
    <property type="term" value="F:aspartate ammonia-lyase activity"/>
    <property type="evidence" value="ECO:0007669"/>
    <property type="project" value="UniProtKB-EC"/>
</dbReference>
<dbReference type="PATRIC" id="fig|1288298.3.peg.640"/>
<dbReference type="GO" id="GO:0006531">
    <property type="term" value="P:aspartate metabolic process"/>
    <property type="evidence" value="ECO:0007669"/>
    <property type="project" value="TreeGrafter"/>
</dbReference>
<keyword evidence="1 4" id="KW-0456">Lyase</keyword>
<dbReference type="EC" id="4.3.1.1" evidence="4"/>
<sequence length="462" mass="48476">MTYRTESDSLGTVQLPDGALYGSNTARALENFAGMGLPLSAYPDFMRAMALVKRAAAMANREVGALASDVADAIITACDEIAAGGHVEHFPTPLLEGSGGTSTNMNFNEVIANRAGQILGDTPGCYARVNPNDHVNCSQSTNDALPTAVKLACVLTEPSLTAAIETLMSALRVKADETRDMLRAGRTCMQAAQPMTWGQYFTGHASALSRALSAVRAAVDALRTVPMGGTAIGTGLGAFPGYRLAIAPALSEVFGMEIRLAEDSFDAMHAADGFVRLSAELRNLSAVMAKLAADLVILGSDGASGLGELRLPPVQPGSSIMAGKVNPVIPMTVQQVWMRVHGHDAAIAIAAQSGQMEINHFEPLIALSLFEQMALITAAAKSFAARCIAGLEVDEDRSYLNLAQSFGVSTVFLKKLGYARVSAMAKRALSEGKPLADIAVEEGLLSDSDIRDVLRHAAVPAE</sequence>
<dbReference type="PRINTS" id="PR00149">
    <property type="entry name" value="FUMRATELYASE"/>
</dbReference>
<dbReference type="InterPro" id="IPR020557">
    <property type="entry name" value="Fumarate_lyase_CS"/>
</dbReference>
<dbReference type="InterPro" id="IPR022761">
    <property type="entry name" value="Fumarate_lyase_N"/>
</dbReference>
<name>A0A0A0HPD9_9RHOB</name>
<dbReference type="InterPro" id="IPR000362">
    <property type="entry name" value="Fumarate_lyase_fam"/>
</dbReference>
<evidence type="ECO:0000256" key="1">
    <source>
        <dbReference type="ARBA" id="ARBA00023239"/>
    </source>
</evidence>
<evidence type="ECO:0000259" key="3">
    <source>
        <dbReference type="Pfam" id="PF10415"/>
    </source>
</evidence>
<dbReference type="HOGENOM" id="CLU_021594_4_1_5"/>
<evidence type="ECO:0000313" key="5">
    <source>
        <dbReference type="Proteomes" id="UP000030021"/>
    </source>
</evidence>
<protein>
    <submittedName>
        <fullName evidence="4">Aspartate ammonia-lyase</fullName>
        <ecNumber evidence="4">4.3.1.1</ecNumber>
    </submittedName>
</protein>
<dbReference type="InterPro" id="IPR018951">
    <property type="entry name" value="Fumarase_C_C"/>
</dbReference>
<reference evidence="4 5" key="1">
    <citation type="submission" date="2013-01" db="EMBL/GenBank/DDBJ databases">
        <authorList>
            <person name="Fiebig A."/>
            <person name="Goeker M."/>
            <person name="Klenk H.-P.P."/>
        </authorList>
    </citation>
    <scope>NUCLEOTIDE SEQUENCE [LARGE SCALE GENOMIC DNA]</scope>
    <source>
        <strain evidence="4 5">DSM 17069</strain>
    </source>
</reference>
<feature type="domain" description="Fumarate lyase N-terminal" evidence="2">
    <location>
        <begin position="16"/>
        <end position="342"/>
    </location>
</feature>
<gene>
    <name evidence="4" type="ORF">rosmuc_00639</name>
</gene>
<dbReference type="GO" id="GO:0005829">
    <property type="term" value="C:cytosol"/>
    <property type="evidence" value="ECO:0007669"/>
    <property type="project" value="TreeGrafter"/>
</dbReference>
<dbReference type="AlphaFoldDB" id="A0A0A0HPD9"/>
<dbReference type="InterPro" id="IPR024083">
    <property type="entry name" value="Fumarase/histidase_N"/>
</dbReference>
<dbReference type="Gene3D" id="1.20.200.10">
    <property type="entry name" value="Fumarase/aspartase (Central domain)"/>
    <property type="match status" value="1"/>
</dbReference>
<evidence type="ECO:0000313" key="4">
    <source>
        <dbReference type="EMBL" id="KGM89155.1"/>
    </source>
</evidence>
<dbReference type="PANTHER" id="PTHR42696:SF2">
    <property type="entry name" value="ASPARTATE AMMONIA-LYASE"/>
    <property type="match status" value="1"/>
</dbReference>
<dbReference type="RefSeq" id="WP_037270003.1">
    <property type="nucleotide sequence ID" value="NZ_KN293976.1"/>
</dbReference>
<dbReference type="PANTHER" id="PTHR42696">
    <property type="entry name" value="ASPARTATE AMMONIA-LYASE"/>
    <property type="match status" value="1"/>
</dbReference>
<dbReference type="eggNOG" id="COG1027">
    <property type="taxonomic scope" value="Bacteria"/>
</dbReference>
<evidence type="ECO:0000259" key="2">
    <source>
        <dbReference type="Pfam" id="PF00206"/>
    </source>
</evidence>
<feature type="domain" description="Fumarase C C-terminal" evidence="3">
    <location>
        <begin position="410"/>
        <end position="456"/>
    </location>
</feature>